<dbReference type="AlphaFoldDB" id="A0A0C9W8L3"/>
<sequence>MASLLSAVRRHAPLHAFRLAQRAVLVRQMHTSPPARLAHDDVDDLFGSLAEPEPKAKKSRRTTSSLSSSSGRRERQFDTLLQFVSDRSGRVKVVKAGQVSPAAWSRLFQLAKSAEQLGAVVEIFPQWRDSGKSFSSLTAEKFIQRCEELQCSHLALPVFADHAKYGLPLPSLPAARQLLHCLYKVSPVETVVAAASLFGVYKLPPVTSDAASCAMLYAACVRSKTENAKLLADSLRPPLKKLLSETKPFTEPKGVIRGSQSVKPDIWLLEALEYIEKNSGRAQEKWIIRKWLALPQAEVAPQHLPA</sequence>
<evidence type="ECO:0000313" key="3">
    <source>
        <dbReference type="Proteomes" id="UP000053820"/>
    </source>
</evidence>
<organism evidence="2 3">
    <name type="scientific">Hydnomerulius pinastri MD-312</name>
    <dbReference type="NCBI Taxonomy" id="994086"/>
    <lineage>
        <taxon>Eukaryota</taxon>
        <taxon>Fungi</taxon>
        <taxon>Dikarya</taxon>
        <taxon>Basidiomycota</taxon>
        <taxon>Agaricomycotina</taxon>
        <taxon>Agaricomycetes</taxon>
        <taxon>Agaricomycetidae</taxon>
        <taxon>Boletales</taxon>
        <taxon>Boletales incertae sedis</taxon>
        <taxon>Leucogyrophana</taxon>
    </lineage>
</organism>
<proteinExistence type="predicted"/>
<evidence type="ECO:0000256" key="1">
    <source>
        <dbReference type="SAM" id="MobiDB-lite"/>
    </source>
</evidence>
<keyword evidence="3" id="KW-1185">Reference proteome</keyword>
<dbReference type="Proteomes" id="UP000053820">
    <property type="component" value="Unassembled WGS sequence"/>
</dbReference>
<dbReference type="EMBL" id="KN839849">
    <property type="protein sequence ID" value="KIJ63868.1"/>
    <property type="molecule type" value="Genomic_DNA"/>
</dbReference>
<accession>A0A0C9W8L3</accession>
<feature type="region of interest" description="Disordered" evidence="1">
    <location>
        <begin position="48"/>
        <end position="73"/>
    </location>
</feature>
<reference evidence="2 3" key="1">
    <citation type="submission" date="2014-04" db="EMBL/GenBank/DDBJ databases">
        <title>Evolutionary Origins and Diversification of the Mycorrhizal Mutualists.</title>
        <authorList>
            <consortium name="DOE Joint Genome Institute"/>
            <consortium name="Mycorrhizal Genomics Consortium"/>
            <person name="Kohler A."/>
            <person name="Kuo A."/>
            <person name="Nagy L.G."/>
            <person name="Floudas D."/>
            <person name="Copeland A."/>
            <person name="Barry K.W."/>
            <person name="Cichocki N."/>
            <person name="Veneault-Fourrey C."/>
            <person name="LaButti K."/>
            <person name="Lindquist E.A."/>
            <person name="Lipzen A."/>
            <person name="Lundell T."/>
            <person name="Morin E."/>
            <person name="Murat C."/>
            <person name="Riley R."/>
            <person name="Ohm R."/>
            <person name="Sun H."/>
            <person name="Tunlid A."/>
            <person name="Henrissat B."/>
            <person name="Grigoriev I.V."/>
            <person name="Hibbett D.S."/>
            <person name="Martin F."/>
        </authorList>
    </citation>
    <scope>NUCLEOTIDE SEQUENCE [LARGE SCALE GENOMIC DNA]</scope>
    <source>
        <strain evidence="2 3">MD-312</strain>
    </source>
</reference>
<dbReference type="HOGENOM" id="CLU_069658_0_0_1"/>
<gene>
    <name evidence="2" type="ORF">HYDPIDRAFT_29213</name>
</gene>
<evidence type="ECO:0000313" key="2">
    <source>
        <dbReference type="EMBL" id="KIJ63868.1"/>
    </source>
</evidence>
<name>A0A0C9W8L3_9AGAM</name>
<dbReference type="OrthoDB" id="565731at2759"/>
<protein>
    <submittedName>
        <fullName evidence="2">Uncharacterized protein</fullName>
    </submittedName>
</protein>